<feature type="coiled-coil region" evidence="1">
    <location>
        <begin position="200"/>
        <end position="234"/>
    </location>
</feature>
<dbReference type="AlphaFoldDB" id="A0AA86U2J9"/>
<reference evidence="2" key="1">
    <citation type="submission" date="2023-06" db="EMBL/GenBank/DDBJ databases">
        <authorList>
            <person name="Kurt Z."/>
        </authorList>
    </citation>
    <scope>NUCLEOTIDE SEQUENCE</scope>
</reference>
<keyword evidence="1" id="KW-0175">Coiled coil</keyword>
<organism evidence="2">
    <name type="scientific">Hexamita inflata</name>
    <dbReference type="NCBI Taxonomy" id="28002"/>
    <lineage>
        <taxon>Eukaryota</taxon>
        <taxon>Metamonada</taxon>
        <taxon>Diplomonadida</taxon>
        <taxon>Hexamitidae</taxon>
        <taxon>Hexamitinae</taxon>
        <taxon>Hexamita</taxon>
    </lineage>
</organism>
<feature type="coiled-coil region" evidence="1">
    <location>
        <begin position="355"/>
        <end position="389"/>
    </location>
</feature>
<proteinExistence type="predicted"/>
<sequence>MRNQDLSTFQLQTNNNKLLLQKARDSIQTLATENEQLRSQLKNSNIQNASKQSQTCTNQFCTDRVKQLYDVIIELRNQNKYLTEQIQEQNSVKEQLENYKLLNANLQQTCAQIPELQQKITEQHNDLQILQTDLKMVEALKDEQQQLKQAEILYQEEISAYKKQIQELISEQFQKVQKCESLESELLQQKQAVQNFVQIVKVLETQLSQSKQKSEELQQQNDELMNENQSICDEISLQQNKSNQYMAQIHDLQQVSAQNCSQTTTLELQVGDLLNKIELSDQKHTQTLDELSSYKKLLEDAHQTRLLEQAECDQKIITYDQQLADLVKKMNVQKIIVLNREFELSSLREDHAKIYTTVEQKIAFKEEQVKKLVEAAQNCKKTIDNYEKDILQFKQVCDNKDKQRQLELEKIKGDFEEQTKVFCQTLLQHLRQNQMRKAREEIIKRARELKNCRLVDFE</sequence>
<gene>
    <name evidence="2" type="ORF">HINF_LOCUS25126</name>
    <name evidence="3" type="ORF">HINF_LOCUS33773</name>
</gene>
<evidence type="ECO:0000313" key="3">
    <source>
        <dbReference type="EMBL" id="CAL6030951.1"/>
    </source>
</evidence>
<feature type="coiled-coil region" evidence="1">
    <location>
        <begin position="89"/>
        <end position="160"/>
    </location>
</feature>
<name>A0AA86U2J9_9EUKA</name>
<evidence type="ECO:0000313" key="2">
    <source>
        <dbReference type="EMBL" id="CAI9937481.1"/>
    </source>
</evidence>
<comment type="caution">
    <text evidence="2">The sequence shown here is derived from an EMBL/GenBank/DDBJ whole genome shotgun (WGS) entry which is preliminary data.</text>
</comment>
<evidence type="ECO:0000256" key="1">
    <source>
        <dbReference type="SAM" id="Coils"/>
    </source>
</evidence>
<reference evidence="3 4" key="2">
    <citation type="submission" date="2024-07" db="EMBL/GenBank/DDBJ databases">
        <authorList>
            <person name="Akdeniz Z."/>
        </authorList>
    </citation>
    <scope>NUCLEOTIDE SEQUENCE [LARGE SCALE GENOMIC DNA]</scope>
</reference>
<protein>
    <submittedName>
        <fullName evidence="3">Hypothetical_protein</fullName>
    </submittedName>
</protein>
<accession>A0AA86U2J9</accession>
<feature type="coiled-coil region" evidence="1">
    <location>
        <begin position="20"/>
        <end position="54"/>
    </location>
</feature>
<dbReference type="Proteomes" id="UP001642409">
    <property type="component" value="Unassembled WGS sequence"/>
</dbReference>
<dbReference type="EMBL" id="CAXDID020000118">
    <property type="protein sequence ID" value="CAL6030951.1"/>
    <property type="molecule type" value="Genomic_DNA"/>
</dbReference>
<evidence type="ECO:0000313" key="4">
    <source>
        <dbReference type="Proteomes" id="UP001642409"/>
    </source>
</evidence>
<dbReference type="EMBL" id="CATOUU010000646">
    <property type="protein sequence ID" value="CAI9937481.1"/>
    <property type="molecule type" value="Genomic_DNA"/>
</dbReference>
<keyword evidence="4" id="KW-1185">Reference proteome</keyword>